<dbReference type="GO" id="GO:0052131">
    <property type="term" value="P:positive aerotaxis"/>
    <property type="evidence" value="ECO:0007669"/>
    <property type="project" value="UniProtKB-ARBA"/>
</dbReference>
<dbReference type="InterPro" id="IPR000014">
    <property type="entry name" value="PAS"/>
</dbReference>
<proteinExistence type="inferred from homology"/>
<dbReference type="Proteomes" id="UP000191110">
    <property type="component" value="Unassembled WGS sequence"/>
</dbReference>
<dbReference type="CDD" id="cd11386">
    <property type="entry name" value="MCP_signal"/>
    <property type="match status" value="1"/>
</dbReference>
<evidence type="ECO:0000256" key="5">
    <source>
        <dbReference type="ARBA" id="ARBA00022519"/>
    </source>
</evidence>
<accession>A0A1T2L850</accession>
<keyword evidence="2" id="KW-1003">Cell membrane</keyword>
<dbReference type="Gene3D" id="3.30.450.20">
    <property type="entry name" value="PAS domain"/>
    <property type="match status" value="1"/>
</dbReference>
<comment type="similarity">
    <text evidence="10">Belongs to the methyl-accepting chemotaxis (MCP) protein family.</text>
</comment>
<keyword evidence="5" id="KW-0997">Cell inner membrane</keyword>
<dbReference type="PANTHER" id="PTHR32089">
    <property type="entry name" value="METHYL-ACCEPTING CHEMOTAXIS PROTEIN MCPB"/>
    <property type="match status" value="1"/>
</dbReference>
<dbReference type="SUPFAM" id="SSF55785">
    <property type="entry name" value="PYP-like sensor domain (PAS domain)"/>
    <property type="match status" value="1"/>
</dbReference>
<organism evidence="16 17">
    <name type="scientific">Solemya pervernicosa gill symbiont</name>
    <dbReference type="NCBI Taxonomy" id="642797"/>
    <lineage>
        <taxon>Bacteria</taxon>
        <taxon>Pseudomonadati</taxon>
        <taxon>Pseudomonadota</taxon>
        <taxon>Gammaproteobacteria</taxon>
        <taxon>sulfur-oxidizing symbionts</taxon>
    </lineage>
</organism>
<dbReference type="FunFam" id="3.30.450.20:FF:000046">
    <property type="entry name" value="Aerotaxis sensor receptor"/>
    <property type="match status" value="1"/>
</dbReference>
<dbReference type="Gene3D" id="1.10.287.950">
    <property type="entry name" value="Methyl-accepting chemotaxis protein"/>
    <property type="match status" value="1"/>
</dbReference>
<dbReference type="AlphaFoldDB" id="A0A1T2L850"/>
<dbReference type="PRINTS" id="PR00260">
    <property type="entry name" value="CHEMTRNSDUCR"/>
</dbReference>
<evidence type="ECO:0000256" key="3">
    <source>
        <dbReference type="ARBA" id="ARBA00022481"/>
    </source>
</evidence>
<evidence type="ECO:0000256" key="4">
    <source>
        <dbReference type="ARBA" id="ARBA00022500"/>
    </source>
</evidence>
<feature type="transmembrane region" description="Helical" evidence="12">
    <location>
        <begin position="147"/>
        <end position="168"/>
    </location>
</feature>
<keyword evidence="17" id="KW-1185">Reference proteome</keyword>
<gene>
    <name evidence="16" type="ORF">BOW53_04435</name>
</gene>
<evidence type="ECO:0000313" key="16">
    <source>
        <dbReference type="EMBL" id="OOZ41232.1"/>
    </source>
</evidence>
<evidence type="ECO:0000256" key="1">
    <source>
        <dbReference type="ARBA" id="ARBA00004429"/>
    </source>
</evidence>
<evidence type="ECO:0000259" key="15">
    <source>
        <dbReference type="PROSITE" id="PS50192"/>
    </source>
</evidence>
<dbReference type="InterPro" id="IPR035965">
    <property type="entry name" value="PAS-like_dom_sf"/>
</dbReference>
<reference evidence="16 17" key="1">
    <citation type="submission" date="2016-11" db="EMBL/GenBank/DDBJ databases">
        <title>Mixed transmission modes and dynamic genome evolution in an obligate animal-bacterial symbiosis.</title>
        <authorList>
            <person name="Russell S.L."/>
            <person name="Corbett-Detig R.B."/>
            <person name="Cavanaugh C.M."/>
        </authorList>
    </citation>
    <scope>NUCLEOTIDE SEQUENCE [LARGE SCALE GENOMIC DNA]</scope>
    <source>
        <strain evidence="16">Sveles-Q1</strain>
    </source>
</reference>
<feature type="domain" description="PAS" evidence="14">
    <location>
        <begin position="25"/>
        <end position="76"/>
    </location>
</feature>
<dbReference type="Pfam" id="PF00015">
    <property type="entry name" value="MCPsignal"/>
    <property type="match status" value="1"/>
</dbReference>
<keyword evidence="9 11" id="KW-0807">Transducer</keyword>
<evidence type="ECO:0000256" key="2">
    <source>
        <dbReference type="ARBA" id="ARBA00022475"/>
    </source>
</evidence>
<evidence type="ECO:0000256" key="12">
    <source>
        <dbReference type="SAM" id="Phobius"/>
    </source>
</evidence>
<dbReference type="PANTHER" id="PTHR32089:SF74">
    <property type="entry name" value="METHYL-ACCEPTING CHEMOTAXIS PROTEIN AER"/>
    <property type="match status" value="1"/>
</dbReference>
<dbReference type="SMART" id="SM00283">
    <property type="entry name" value="MA"/>
    <property type="match status" value="1"/>
</dbReference>
<dbReference type="Pfam" id="PF08447">
    <property type="entry name" value="PAS_3"/>
    <property type="match status" value="1"/>
</dbReference>
<evidence type="ECO:0000313" key="17">
    <source>
        <dbReference type="Proteomes" id="UP000191110"/>
    </source>
</evidence>
<feature type="domain" description="Methyl-accepting transducer" evidence="13">
    <location>
        <begin position="250"/>
        <end position="486"/>
    </location>
</feature>
<name>A0A1T2L850_9GAMM</name>
<dbReference type="SUPFAM" id="SSF58104">
    <property type="entry name" value="Methyl-accepting chemotaxis protein (MCP) signaling domain"/>
    <property type="match status" value="1"/>
</dbReference>
<dbReference type="FunFam" id="1.10.287.950:FF:000001">
    <property type="entry name" value="Methyl-accepting chemotaxis sensory transducer"/>
    <property type="match status" value="1"/>
</dbReference>
<protein>
    <recommendedName>
        <fullName evidence="18">Chemotaxis protein</fullName>
    </recommendedName>
</protein>
<dbReference type="GO" id="GO:0007165">
    <property type="term" value="P:signal transduction"/>
    <property type="evidence" value="ECO:0007669"/>
    <property type="project" value="UniProtKB-KW"/>
</dbReference>
<dbReference type="InterPro" id="IPR013655">
    <property type="entry name" value="PAS_fold_3"/>
</dbReference>
<keyword evidence="8 12" id="KW-0472">Membrane</keyword>
<feature type="transmembrane region" description="Helical" evidence="12">
    <location>
        <begin position="174"/>
        <end position="195"/>
    </location>
</feature>
<keyword evidence="7 12" id="KW-1133">Transmembrane helix</keyword>
<dbReference type="InterPro" id="IPR004090">
    <property type="entry name" value="Chemotax_Me-accpt_rcpt"/>
</dbReference>
<evidence type="ECO:0000256" key="8">
    <source>
        <dbReference type="ARBA" id="ARBA00023136"/>
    </source>
</evidence>
<evidence type="ECO:0000256" key="11">
    <source>
        <dbReference type="PROSITE-ProRule" id="PRU00284"/>
    </source>
</evidence>
<comment type="subcellular location">
    <subcellularLocation>
        <location evidence="1">Cell inner membrane</location>
        <topology evidence="1">Multi-pass membrane protein</topology>
    </subcellularLocation>
</comment>
<evidence type="ECO:0000256" key="7">
    <source>
        <dbReference type="ARBA" id="ARBA00022989"/>
    </source>
</evidence>
<dbReference type="InterPro" id="IPR000727">
    <property type="entry name" value="T_SNARE_dom"/>
</dbReference>
<dbReference type="OrthoDB" id="5675566at2"/>
<evidence type="ECO:0008006" key="18">
    <source>
        <dbReference type="Google" id="ProtNLM"/>
    </source>
</evidence>
<comment type="caution">
    <text evidence="16">The sequence shown here is derived from an EMBL/GenBank/DDBJ whole genome shotgun (WGS) entry which is preliminary data.</text>
</comment>
<feature type="domain" description="T-SNARE coiled-coil homology" evidence="15">
    <location>
        <begin position="446"/>
        <end position="486"/>
    </location>
</feature>
<evidence type="ECO:0000256" key="6">
    <source>
        <dbReference type="ARBA" id="ARBA00022692"/>
    </source>
</evidence>
<evidence type="ECO:0000259" key="14">
    <source>
        <dbReference type="PROSITE" id="PS50112"/>
    </source>
</evidence>
<dbReference type="CDD" id="cd00130">
    <property type="entry name" value="PAS"/>
    <property type="match status" value="1"/>
</dbReference>
<dbReference type="GO" id="GO:0005886">
    <property type="term" value="C:plasma membrane"/>
    <property type="evidence" value="ECO:0007669"/>
    <property type="project" value="UniProtKB-SubCell"/>
</dbReference>
<dbReference type="NCBIfam" id="TIGR00229">
    <property type="entry name" value="sensory_box"/>
    <property type="match status" value="1"/>
</dbReference>
<keyword evidence="6 12" id="KW-0812">Transmembrane</keyword>
<dbReference type="PROSITE" id="PS50111">
    <property type="entry name" value="CHEMOTAXIS_TRANSDUC_2"/>
    <property type="match status" value="1"/>
</dbReference>
<evidence type="ECO:0000259" key="13">
    <source>
        <dbReference type="PROSITE" id="PS50111"/>
    </source>
</evidence>
<dbReference type="PROSITE" id="PS50112">
    <property type="entry name" value="PAS"/>
    <property type="match status" value="1"/>
</dbReference>
<dbReference type="InterPro" id="IPR004089">
    <property type="entry name" value="MCPsignal_dom"/>
</dbReference>
<keyword evidence="4" id="KW-0145">Chemotaxis</keyword>
<sequence length="521" mass="56007">MRKNLPVTGNNVDFSDDANILSTTNLKGQISYINEDFIEISGFEESELMDQPHNIVRHPDMPPAAFDDLWKTIKGGESWMGMVKNRCKNGDHYWVDAFATPIRDGGSTIEYQSVRMKPEAEYVERADKLYAQLNAGKTPSSIKPSALGLKGSLILIVLAALLPLLIAALMESSLIGTVLALLVSAAIGIVGIQLVMRPMQHAIEEARSIVSNPVAQQVYTGQRGEGGEVRLAIKLVRSQLKAVLGRISDAVKQLETTSQSLSGNVTLTKAGVSHQESETNLVATAVTELAASALEVARNAQNAAEGTQVASQDADNGRRVVSETIDTISELAKEVERSSEVIQKLQSDSEEIGTVLDVIRGIAEQTNLLALNAAIEAARAGEQGRGFAVVADEVRNLASRTSSATLEIQEMIERLQTGTGEAVTVMNSGREKAQRGVERAAEAGASLDTITQAVSNINDMNAQIANAANEQSTVVEEINEHVNTISEVNELTVDSMESTAQTSDQIEQMAKNLQLLSKQFN</sequence>
<dbReference type="GO" id="GO:0004888">
    <property type="term" value="F:transmembrane signaling receptor activity"/>
    <property type="evidence" value="ECO:0007669"/>
    <property type="project" value="InterPro"/>
</dbReference>
<evidence type="ECO:0000256" key="9">
    <source>
        <dbReference type="ARBA" id="ARBA00023224"/>
    </source>
</evidence>
<dbReference type="PROSITE" id="PS50192">
    <property type="entry name" value="T_SNARE"/>
    <property type="match status" value="1"/>
</dbReference>
<dbReference type="RefSeq" id="WP_078482880.1">
    <property type="nucleotide sequence ID" value="NZ_MPRL01000012.1"/>
</dbReference>
<evidence type="ECO:0000256" key="10">
    <source>
        <dbReference type="ARBA" id="ARBA00029447"/>
    </source>
</evidence>
<dbReference type="EMBL" id="MPRL01000012">
    <property type="protein sequence ID" value="OOZ41232.1"/>
    <property type="molecule type" value="Genomic_DNA"/>
</dbReference>
<keyword evidence="3" id="KW-0488">Methylation</keyword>